<dbReference type="Proteomes" id="UP001418637">
    <property type="component" value="Unassembled WGS sequence"/>
</dbReference>
<evidence type="ECO:0000313" key="19">
    <source>
        <dbReference type="Proteomes" id="UP001418637"/>
    </source>
</evidence>
<gene>
    <name evidence="15" type="primary">ddl</name>
    <name evidence="18" type="ORF">WJT86_01210</name>
</gene>
<comment type="cofactor">
    <cofactor evidence="1">
        <name>Mn(2+)</name>
        <dbReference type="ChEBI" id="CHEBI:29035"/>
    </cofactor>
</comment>
<evidence type="ECO:0000256" key="1">
    <source>
        <dbReference type="ARBA" id="ARBA00001936"/>
    </source>
</evidence>
<dbReference type="PANTHER" id="PTHR23132:SF23">
    <property type="entry name" value="D-ALANINE--D-ALANINE LIGASE B"/>
    <property type="match status" value="1"/>
</dbReference>
<dbReference type="InterPro" id="IPR011095">
    <property type="entry name" value="Dala_Dala_lig_C"/>
</dbReference>
<evidence type="ECO:0000256" key="15">
    <source>
        <dbReference type="HAMAP-Rule" id="MF_00047"/>
    </source>
</evidence>
<evidence type="ECO:0000256" key="9">
    <source>
        <dbReference type="ARBA" id="ARBA00022741"/>
    </source>
</evidence>
<evidence type="ECO:0000256" key="16">
    <source>
        <dbReference type="PROSITE-ProRule" id="PRU00409"/>
    </source>
</evidence>
<dbReference type="InterPro" id="IPR013815">
    <property type="entry name" value="ATP_grasp_subdomain_1"/>
</dbReference>
<dbReference type="Gene3D" id="3.30.470.20">
    <property type="entry name" value="ATP-grasp fold, B domain"/>
    <property type="match status" value="1"/>
</dbReference>
<evidence type="ECO:0000313" key="18">
    <source>
        <dbReference type="EMBL" id="MEN3929676.1"/>
    </source>
</evidence>
<dbReference type="EC" id="6.3.2.4" evidence="6 15"/>
<dbReference type="NCBIfam" id="NF002378">
    <property type="entry name" value="PRK01372.1"/>
    <property type="match status" value="1"/>
</dbReference>
<proteinExistence type="inferred from homology"/>
<dbReference type="PROSITE" id="PS50975">
    <property type="entry name" value="ATP_GRASP"/>
    <property type="match status" value="1"/>
</dbReference>
<comment type="function">
    <text evidence="3 15">Cell wall formation.</text>
</comment>
<evidence type="ECO:0000256" key="8">
    <source>
        <dbReference type="ARBA" id="ARBA00022598"/>
    </source>
</evidence>
<evidence type="ECO:0000256" key="5">
    <source>
        <dbReference type="ARBA" id="ARBA00010871"/>
    </source>
</evidence>
<comment type="cofactor">
    <cofactor evidence="2">
        <name>Mg(2+)</name>
        <dbReference type="ChEBI" id="CHEBI:18420"/>
    </cofactor>
</comment>
<feature type="domain" description="ATP-grasp" evidence="17">
    <location>
        <begin position="100"/>
        <end position="293"/>
    </location>
</feature>
<comment type="caution">
    <text evidence="18">The sequence shown here is derived from an EMBL/GenBank/DDBJ whole genome shotgun (WGS) entry which is preliminary data.</text>
</comment>
<keyword evidence="10 16" id="KW-0067">ATP-binding</keyword>
<evidence type="ECO:0000259" key="17">
    <source>
        <dbReference type="PROSITE" id="PS50975"/>
    </source>
</evidence>
<evidence type="ECO:0000256" key="3">
    <source>
        <dbReference type="ARBA" id="ARBA00003921"/>
    </source>
</evidence>
<dbReference type="HAMAP" id="MF_00047">
    <property type="entry name" value="Dala_Dala_lig"/>
    <property type="match status" value="1"/>
</dbReference>
<dbReference type="InterPro" id="IPR011127">
    <property type="entry name" value="Dala_Dala_lig_N"/>
</dbReference>
<accession>A0ABV0BHS0</accession>
<dbReference type="GO" id="GO:0008716">
    <property type="term" value="F:D-alanine-D-alanine ligase activity"/>
    <property type="evidence" value="ECO:0007669"/>
    <property type="project" value="UniProtKB-EC"/>
</dbReference>
<dbReference type="InterPro" id="IPR005905">
    <property type="entry name" value="D_ala_D_ala"/>
</dbReference>
<evidence type="ECO:0000256" key="6">
    <source>
        <dbReference type="ARBA" id="ARBA00012216"/>
    </source>
</evidence>
<evidence type="ECO:0000256" key="14">
    <source>
        <dbReference type="ARBA" id="ARBA00047614"/>
    </source>
</evidence>
<keyword evidence="13 15" id="KW-0961">Cell wall biogenesis/degradation</keyword>
<dbReference type="Gene3D" id="3.30.1490.20">
    <property type="entry name" value="ATP-grasp fold, A domain"/>
    <property type="match status" value="1"/>
</dbReference>
<dbReference type="Pfam" id="PF07478">
    <property type="entry name" value="Dala_Dala_lig_C"/>
    <property type="match status" value="1"/>
</dbReference>
<keyword evidence="19" id="KW-1185">Reference proteome</keyword>
<keyword evidence="8 15" id="KW-0436">Ligase</keyword>
<comment type="similarity">
    <text evidence="5 15">Belongs to the D-alanine--D-alanine ligase family.</text>
</comment>
<dbReference type="NCBIfam" id="TIGR01205">
    <property type="entry name" value="D_ala_D_alaTIGR"/>
    <property type="match status" value="1"/>
</dbReference>
<dbReference type="InterPro" id="IPR000291">
    <property type="entry name" value="D-Ala_lig_Van_CS"/>
</dbReference>
<dbReference type="Gene3D" id="3.40.50.20">
    <property type="match status" value="1"/>
</dbReference>
<evidence type="ECO:0000256" key="2">
    <source>
        <dbReference type="ARBA" id="ARBA00001946"/>
    </source>
</evidence>
<evidence type="ECO:0000256" key="13">
    <source>
        <dbReference type="ARBA" id="ARBA00023316"/>
    </source>
</evidence>
<evidence type="ECO:0000256" key="10">
    <source>
        <dbReference type="ARBA" id="ARBA00022840"/>
    </source>
</evidence>
<dbReference type="PIRSF" id="PIRSF039102">
    <property type="entry name" value="Ddl/VanB"/>
    <property type="match status" value="1"/>
</dbReference>
<dbReference type="EMBL" id="JBBYXI010000001">
    <property type="protein sequence ID" value="MEN3929676.1"/>
    <property type="molecule type" value="Genomic_DNA"/>
</dbReference>
<reference evidence="18 19" key="1">
    <citation type="submission" date="2024-04" db="EMBL/GenBank/DDBJ databases">
        <title>A novel species isolated from cricket.</title>
        <authorList>
            <person name="Wang H.-C."/>
        </authorList>
    </citation>
    <scope>NUCLEOTIDE SEQUENCE [LARGE SCALE GENOMIC DNA]</scope>
    <source>
        <strain evidence="18 19">WL0021</strain>
    </source>
</reference>
<comment type="subcellular location">
    <subcellularLocation>
        <location evidence="4 15">Cytoplasm</location>
    </subcellularLocation>
</comment>
<comment type="pathway">
    <text evidence="15">Cell wall biogenesis; peptidoglycan biosynthesis.</text>
</comment>
<keyword evidence="9 16" id="KW-0547">Nucleotide-binding</keyword>
<keyword evidence="7 15" id="KW-0963">Cytoplasm</keyword>
<evidence type="ECO:0000256" key="11">
    <source>
        <dbReference type="ARBA" id="ARBA00022960"/>
    </source>
</evidence>
<organism evidence="18 19">
    <name type="scientific">Hohaiivirga grylli</name>
    <dbReference type="NCBI Taxonomy" id="3133970"/>
    <lineage>
        <taxon>Bacteria</taxon>
        <taxon>Pseudomonadati</taxon>
        <taxon>Pseudomonadota</taxon>
        <taxon>Alphaproteobacteria</taxon>
        <taxon>Hyphomicrobiales</taxon>
        <taxon>Methylobacteriaceae</taxon>
        <taxon>Hohaiivirga</taxon>
    </lineage>
</organism>
<name>A0ABV0BHS0_9HYPH</name>
<dbReference type="InterPro" id="IPR011761">
    <property type="entry name" value="ATP-grasp"/>
</dbReference>
<dbReference type="PROSITE" id="PS00843">
    <property type="entry name" value="DALA_DALA_LIGASE_1"/>
    <property type="match status" value="1"/>
</dbReference>
<dbReference type="PANTHER" id="PTHR23132">
    <property type="entry name" value="D-ALANINE--D-ALANINE LIGASE"/>
    <property type="match status" value="1"/>
</dbReference>
<dbReference type="SUPFAM" id="SSF56059">
    <property type="entry name" value="Glutathione synthetase ATP-binding domain-like"/>
    <property type="match status" value="1"/>
</dbReference>
<evidence type="ECO:0000256" key="4">
    <source>
        <dbReference type="ARBA" id="ARBA00004496"/>
    </source>
</evidence>
<dbReference type="SUPFAM" id="SSF52440">
    <property type="entry name" value="PreATP-grasp domain"/>
    <property type="match status" value="1"/>
</dbReference>
<protein>
    <recommendedName>
        <fullName evidence="6 15">D-alanine--D-alanine ligase</fullName>
        <ecNumber evidence="6 15">6.3.2.4</ecNumber>
    </recommendedName>
    <alternativeName>
        <fullName evidence="15">D-Ala-D-Ala ligase</fullName>
    </alternativeName>
    <alternativeName>
        <fullName evidence="15">D-alanylalanine synthetase</fullName>
    </alternativeName>
</protein>
<dbReference type="Pfam" id="PF01820">
    <property type="entry name" value="Dala_Dala_lig_N"/>
    <property type="match status" value="1"/>
</dbReference>
<keyword evidence="11 15" id="KW-0133">Cell shape</keyword>
<keyword evidence="12 15" id="KW-0573">Peptidoglycan synthesis</keyword>
<evidence type="ECO:0000256" key="12">
    <source>
        <dbReference type="ARBA" id="ARBA00022984"/>
    </source>
</evidence>
<dbReference type="InterPro" id="IPR016185">
    <property type="entry name" value="PreATP-grasp_dom_sf"/>
</dbReference>
<comment type="catalytic activity">
    <reaction evidence="14 15">
        <text>2 D-alanine + ATP = D-alanyl-D-alanine + ADP + phosphate + H(+)</text>
        <dbReference type="Rhea" id="RHEA:11224"/>
        <dbReference type="ChEBI" id="CHEBI:15378"/>
        <dbReference type="ChEBI" id="CHEBI:30616"/>
        <dbReference type="ChEBI" id="CHEBI:43474"/>
        <dbReference type="ChEBI" id="CHEBI:57416"/>
        <dbReference type="ChEBI" id="CHEBI:57822"/>
        <dbReference type="ChEBI" id="CHEBI:456216"/>
        <dbReference type="EC" id="6.3.2.4"/>
    </reaction>
</comment>
<sequence>MTKVAVLKGGLSRERDVSLSSGAACAVALKQAGYDVVEIDVGRDIWEKLKEAKPDVCLNALHGPLGEDGSIQGVLNYLGIPYTHSGVSASALAMDKNRTKMIADDIGIPIAKGKLVNEAEFWAEPPVEPYVIKPVNDGSSIDTFVVRDPAEHPFKKGEWPFKGRALLEELIDGTELTCTVLGDRALTVTEIVPAKDAFYNYSAKYAPGGSNHILPARVSQDVLDTCMSASLKIHKALGCRGISRSDFILDKRTNKPVFLEVNNQPGMTPTSLAPEQAAHVGIDFPSLMRILIENAQTD</sequence>
<evidence type="ECO:0000256" key="7">
    <source>
        <dbReference type="ARBA" id="ARBA00022490"/>
    </source>
</evidence>